<evidence type="ECO:0000256" key="1">
    <source>
        <dbReference type="SAM" id="MobiDB-lite"/>
    </source>
</evidence>
<reference evidence="2" key="1">
    <citation type="submission" date="2020-07" db="EMBL/GenBank/DDBJ databases">
        <authorList>
            <person name="Lin J."/>
        </authorList>
    </citation>
    <scope>NUCLEOTIDE SEQUENCE</scope>
</reference>
<name>A0A6V7NIA5_ANACO</name>
<evidence type="ECO:0000313" key="2">
    <source>
        <dbReference type="EMBL" id="CAD1818006.1"/>
    </source>
</evidence>
<dbReference type="EMBL" id="LR862138">
    <property type="protein sequence ID" value="CAD1818006.1"/>
    <property type="molecule type" value="Genomic_DNA"/>
</dbReference>
<accession>A0A6V7NIA5</accession>
<protein>
    <submittedName>
        <fullName evidence="2">Uncharacterized protein</fullName>
    </submittedName>
</protein>
<sequence length="147" mass="15342">MYKTANSVYRPDSQESCFTNSSDEGRDRDMTNLSTAPSDDDVICSIKSSAHVDRLFFEPPGADTGSILGDAALKKAEDDDDDSANNDGDGDSGAVPFKESVVVAMESRDPSPPPALLRLHHRRHGGGSATVTETTVGVGSAAAAAGR</sequence>
<dbReference type="AlphaFoldDB" id="A0A6V7NIA5"/>
<feature type="region of interest" description="Disordered" evidence="1">
    <location>
        <begin position="59"/>
        <end position="147"/>
    </location>
</feature>
<gene>
    <name evidence="2" type="ORF">CB5_LOCUS1217</name>
</gene>
<feature type="region of interest" description="Disordered" evidence="1">
    <location>
        <begin position="1"/>
        <end position="41"/>
    </location>
</feature>
<feature type="compositionally biased region" description="Acidic residues" evidence="1">
    <location>
        <begin position="78"/>
        <end position="90"/>
    </location>
</feature>
<organism evidence="2">
    <name type="scientific">Ananas comosus var. bracteatus</name>
    <name type="common">red pineapple</name>
    <dbReference type="NCBI Taxonomy" id="296719"/>
    <lineage>
        <taxon>Eukaryota</taxon>
        <taxon>Viridiplantae</taxon>
        <taxon>Streptophyta</taxon>
        <taxon>Embryophyta</taxon>
        <taxon>Tracheophyta</taxon>
        <taxon>Spermatophyta</taxon>
        <taxon>Magnoliopsida</taxon>
        <taxon>Liliopsida</taxon>
        <taxon>Poales</taxon>
        <taxon>Bromeliaceae</taxon>
        <taxon>Bromelioideae</taxon>
        <taxon>Ananas</taxon>
    </lineage>
</organism>
<feature type="compositionally biased region" description="Low complexity" evidence="1">
    <location>
        <begin position="129"/>
        <end position="147"/>
    </location>
</feature>
<proteinExistence type="predicted"/>